<comment type="cofactor">
    <cofactor evidence="1">
        <name>FAD</name>
        <dbReference type="ChEBI" id="CHEBI:57692"/>
    </cofactor>
</comment>
<sequence>MSESAEDGRVLVVGAGPVGLVAACELARHGVVPRVVEALAVPTVQSRAVGVQPRSQEMLATLGVLDRFLAASLPQQRIEIDQPDGDGFRRLTGMDLAHLPTRHPSILDLPQTATEALLGDRAAELGVTVERGVTLTDLRQDADGVEVVLRSDQGEERTRVDWVFGADGGHSTVRGLVGSALQGTFTGSHFAMADVVVESEYARDVTRLFASPGGLTVMMCMLGGRTRLLFQVPDPGPDAGEPTLELVQELATARMGRTVRVSDPSWLTYYSVHQAQIPQYRVGRVFLGGDAAHIHSPAAAQGMNTGLQDAANLAWKLALVRRGLASEQLLDSYHAERHPVGAAVVREATAMARSMTLTGLPAVARNTGMRIVGHSDRLAHAMARNIAQLTVAYRNSPIVRRVGHAPHGALRPGEHLDDLAELTDPAGTPVLIEELLRDRPGHLLLTRTADDDGLARLRAALGDLGTVVPVVPRAAGAAPDAVVDPTGALATRYGLGDDGLVLIRPDGYLGYVSTSSDGGELRDFLDETGLTGGTASSVVLGPETSGAR</sequence>
<dbReference type="GO" id="GO:0004497">
    <property type="term" value="F:monooxygenase activity"/>
    <property type="evidence" value="ECO:0007669"/>
    <property type="project" value="UniProtKB-KW"/>
</dbReference>
<dbReference type="InterPro" id="IPR050641">
    <property type="entry name" value="RIFMO-like"/>
</dbReference>
<comment type="caution">
    <text evidence="5">The sequence shown here is derived from an EMBL/GenBank/DDBJ whole genome shotgun (WGS) entry which is preliminary data.</text>
</comment>
<evidence type="ECO:0000256" key="2">
    <source>
        <dbReference type="ARBA" id="ARBA00022630"/>
    </source>
</evidence>
<keyword evidence="5" id="KW-0503">Monooxygenase</keyword>
<dbReference type="SUPFAM" id="SSF51905">
    <property type="entry name" value="FAD/NAD(P)-binding domain"/>
    <property type="match status" value="1"/>
</dbReference>
<organism evidence="5 6">
    <name type="scientific">Actinomycetospora atypica</name>
    <dbReference type="NCBI Taxonomy" id="1290095"/>
    <lineage>
        <taxon>Bacteria</taxon>
        <taxon>Bacillati</taxon>
        <taxon>Actinomycetota</taxon>
        <taxon>Actinomycetes</taxon>
        <taxon>Pseudonocardiales</taxon>
        <taxon>Pseudonocardiaceae</taxon>
        <taxon>Actinomycetospora</taxon>
    </lineage>
</organism>
<evidence type="ECO:0000256" key="1">
    <source>
        <dbReference type="ARBA" id="ARBA00001974"/>
    </source>
</evidence>
<dbReference type="Proteomes" id="UP001595947">
    <property type="component" value="Unassembled WGS sequence"/>
</dbReference>
<name>A0ABV9YIH0_9PSEU</name>
<protein>
    <submittedName>
        <fullName evidence="5">FAD-dependent monooxygenase</fullName>
    </submittedName>
</protein>
<dbReference type="Gene3D" id="3.50.50.60">
    <property type="entry name" value="FAD/NAD(P)-binding domain"/>
    <property type="match status" value="1"/>
</dbReference>
<dbReference type="PANTHER" id="PTHR43004:SF19">
    <property type="entry name" value="BINDING MONOOXYGENASE, PUTATIVE (JCVI)-RELATED"/>
    <property type="match status" value="1"/>
</dbReference>
<dbReference type="InterPro" id="IPR036188">
    <property type="entry name" value="FAD/NAD-bd_sf"/>
</dbReference>
<gene>
    <name evidence="5" type="ORF">ACFPBZ_06530</name>
</gene>
<dbReference type="InterPro" id="IPR002938">
    <property type="entry name" value="FAD-bd"/>
</dbReference>
<dbReference type="PRINTS" id="PR00420">
    <property type="entry name" value="RNGMNOXGNASE"/>
</dbReference>
<keyword evidence="5" id="KW-0560">Oxidoreductase</keyword>
<evidence type="ECO:0000259" key="4">
    <source>
        <dbReference type="Pfam" id="PF01494"/>
    </source>
</evidence>
<keyword evidence="3" id="KW-0274">FAD</keyword>
<evidence type="ECO:0000256" key="3">
    <source>
        <dbReference type="ARBA" id="ARBA00022827"/>
    </source>
</evidence>
<dbReference type="Gene3D" id="3.40.30.120">
    <property type="match status" value="1"/>
</dbReference>
<evidence type="ECO:0000313" key="6">
    <source>
        <dbReference type="Proteomes" id="UP001595947"/>
    </source>
</evidence>
<dbReference type="PANTHER" id="PTHR43004">
    <property type="entry name" value="TRK SYSTEM POTASSIUM UPTAKE PROTEIN"/>
    <property type="match status" value="1"/>
</dbReference>
<feature type="domain" description="FAD-binding" evidence="4">
    <location>
        <begin position="9"/>
        <end position="347"/>
    </location>
</feature>
<dbReference type="Pfam" id="PF01494">
    <property type="entry name" value="FAD_binding_3"/>
    <property type="match status" value="1"/>
</dbReference>
<keyword evidence="6" id="KW-1185">Reference proteome</keyword>
<evidence type="ECO:0000313" key="5">
    <source>
        <dbReference type="EMBL" id="MFC5061854.1"/>
    </source>
</evidence>
<reference evidence="6" key="1">
    <citation type="journal article" date="2019" name="Int. J. Syst. Evol. Microbiol.">
        <title>The Global Catalogue of Microorganisms (GCM) 10K type strain sequencing project: providing services to taxonomists for standard genome sequencing and annotation.</title>
        <authorList>
            <consortium name="The Broad Institute Genomics Platform"/>
            <consortium name="The Broad Institute Genome Sequencing Center for Infectious Disease"/>
            <person name="Wu L."/>
            <person name="Ma J."/>
        </authorList>
    </citation>
    <scope>NUCLEOTIDE SEQUENCE [LARGE SCALE GENOMIC DNA]</scope>
    <source>
        <strain evidence="6">CGMCC 4.7093</strain>
    </source>
</reference>
<accession>A0ABV9YIH0</accession>
<keyword evidence="2" id="KW-0285">Flavoprotein</keyword>
<dbReference type="Gene3D" id="3.30.70.2450">
    <property type="match status" value="1"/>
</dbReference>
<dbReference type="EMBL" id="JBHSIV010000005">
    <property type="protein sequence ID" value="MFC5061854.1"/>
    <property type="molecule type" value="Genomic_DNA"/>
</dbReference>
<proteinExistence type="predicted"/>
<dbReference type="RefSeq" id="WP_378035208.1">
    <property type="nucleotide sequence ID" value="NZ_JBHSIV010000005.1"/>
</dbReference>